<dbReference type="PANTHER" id="PTHR45527:SF1">
    <property type="entry name" value="FATTY ACID SYNTHASE"/>
    <property type="match status" value="1"/>
</dbReference>
<keyword evidence="2" id="KW-0596">Phosphopantetheine</keyword>
<dbReference type="Pfam" id="PF00668">
    <property type="entry name" value="Condensation"/>
    <property type="match status" value="1"/>
</dbReference>
<organism evidence="5 6">
    <name type="scientific">Actinokineospora bangkokensis</name>
    <dbReference type="NCBI Taxonomy" id="1193682"/>
    <lineage>
        <taxon>Bacteria</taxon>
        <taxon>Bacillati</taxon>
        <taxon>Actinomycetota</taxon>
        <taxon>Actinomycetes</taxon>
        <taxon>Pseudonocardiales</taxon>
        <taxon>Pseudonocardiaceae</taxon>
        <taxon>Actinokineospora</taxon>
    </lineage>
</organism>
<gene>
    <name evidence="5" type="ORF">BJP25_19140</name>
</gene>
<dbReference type="Gene3D" id="3.30.559.10">
    <property type="entry name" value="Chloramphenicol acetyltransferase-like domain"/>
    <property type="match status" value="1"/>
</dbReference>
<dbReference type="FunFam" id="1.10.1200.10:FF:000016">
    <property type="entry name" value="Non-ribosomal peptide synthase"/>
    <property type="match status" value="1"/>
</dbReference>
<evidence type="ECO:0000256" key="2">
    <source>
        <dbReference type="ARBA" id="ARBA00022450"/>
    </source>
</evidence>
<dbReference type="InterPro" id="IPR020806">
    <property type="entry name" value="PKS_PP-bd"/>
</dbReference>
<evidence type="ECO:0000256" key="3">
    <source>
        <dbReference type="ARBA" id="ARBA00022553"/>
    </source>
</evidence>
<dbReference type="PROSITE" id="PS50075">
    <property type="entry name" value="CARRIER"/>
    <property type="match status" value="1"/>
</dbReference>
<proteinExistence type="predicted"/>
<dbReference type="InterPro" id="IPR036736">
    <property type="entry name" value="ACP-like_sf"/>
</dbReference>
<name>A0A1Q9LM01_9PSEU</name>
<dbReference type="InterPro" id="IPR023213">
    <property type="entry name" value="CAT-like_dom_sf"/>
</dbReference>
<dbReference type="SUPFAM" id="SSF52777">
    <property type="entry name" value="CoA-dependent acyltransferases"/>
    <property type="match status" value="2"/>
</dbReference>
<comment type="cofactor">
    <cofactor evidence="1">
        <name>pantetheine 4'-phosphate</name>
        <dbReference type="ChEBI" id="CHEBI:47942"/>
    </cofactor>
</comment>
<dbReference type="OrthoDB" id="2472181at2"/>
<dbReference type="GO" id="GO:0008610">
    <property type="term" value="P:lipid biosynthetic process"/>
    <property type="evidence" value="ECO:0007669"/>
    <property type="project" value="UniProtKB-ARBA"/>
</dbReference>
<dbReference type="PANTHER" id="PTHR45527">
    <property type="entry name" value="NONRIBOSOMAL PEPTIDE SYNTHETASE"/>
    <property type="match status" value="1"/>
</dbReference>
<dbReference type="InterPro" id="IPR010071">
    <property type="entry name" value="AA_adenyl_dom"/>
</dbReference>
<dbReference type="Gene3D" id="3.30.300.30">
    <property type="match status" value="1"/>
</dbReference>
<dbReference type="InterPro" id="IPR025110">
    <property type="entry name" value="AMP-bd_C"/>
</dbReference>
<dbReference type="GO" id="GO:0047527">
    <property type="term" value="F:2,3-dihydroxybenzoate-serine ligase activity"/>
    <property type="evidence" value="ECO:0007669"/>
    <property type="project" value="TreeGrafter"/>
</dbReference>
<accession>A0A1Q9LM01</accession>
<comment type="caution">
    <text evidence="5">The sequence shown here is derived from an EMBL/GenBank/DDBJ whole genome shotgun (WGS) entry which is preliminary data.</text>
</comment>
<dbReference type="InterPro" id="IPR045851">
    <property type="entry name" value="AMP-bd_C_sf"/>
</dbReference>
<evidence type="ECO:0000256" key="1">
    <source>
        <dbReference type="ARBA" id="ARBA00001957"/>
    </source>
</evidence>
<dbReference type="AlphaFoldDB" id="A0A1Q9LM01"/>
<dbReference type="Gene3D" id="3.30.559.30">
    <property type="entry name" value="Nonribosomal peptide synthetase, condensation domain"/>
    <property type="match status" value="1"/>
</dbReference>
<dbReference type="GO" id="GO:0043041">
    <property type="term" value="P:amino acid activation for nonribosomal peptide biosynthetic process"/>
    <property type="evidence" value="ECO:0007669"/>
    <property type="project" value="TreeGrafter"/>
</dbReference>
<dbReference type="PROSITE" id="PS00012">
    <property type="entry name" value="PHOSPHOPANTETHEINE"/>
    <property type="match status" value="1"/>
</dbReference>
<dbReference type="EMBL" id="MKQR01000013">
    <property type="protein sequence ID" value="OLR93067.1"/>
    <property type="molecule type" value="Genomic_DNA"/>
</dbReference>
<evidence type="ECO:0000259" key="4">
    <source>
        <dbReference type="PROSITE" id="PS50075"/>
    </source>
</evidence>
<dbReference type="CDD" id="cd19531">
    <property type="entry name" value="LCL_NRPS-like"/>
    <property type="match status" value="1"/>
</dbReference>
<dbReference type="InterPro" id="IPR000873">
    <property type="entry name" value="AMP-dep_synth/lig_dom"/>
</dbReference>
<dbReference type="SMART" id="SM00823">
    <property type="entry name" value="PKS_PP"/>
    <property type="match status" value="1"/>
</dbReference>
<dbReference type="GO" id="GO:0072330">
    <property type="term" value="P:monocarboxylic acid biosynthetic process"/>
    <property type="evidence" value="ECO:0007669"/>
    <property type="project" value="UniProtKB-ARBA"/>
</dbReference>
<keyword evidence="6" id="KW-1185">Reference proteome</keyword>
<feature type="domain" description="Carrier" evidence="4">
    <location>
        <begin position="951"/>
        <end position="1026"/>
    </location>
</feature>
<dbReference type="Gene3D" id="3.40.50.1820">
    <property type="entry name" value="alpha/beta hydrolase"/>
    <property type="match status" value="1"/>
</dbReference>
<dbReference type="InterPro" id="IPR006162">
    <property type="entry name" value="Ppantetheine_attach_site"/>
</dbReference>
<dbReference type="Pfam" id="PF13193">
    <property type="entry name" value="AMP-binding_C"/>
    <property type="match status" value="1"/>
</dbReference>
<dbReference type="SUPFAM" id="SSF47336">
    <property type="entry name" value="ACP-like"/>
    <property type="match status" value="1"/>
</dbReference>
<dbReference type="Proteomes" id="UP000186040">
    <property type="component" value="Unassembled WGS sequence"/>
</dbReference>
<evidence type="ECO:0000313" key="5">
    <source>
        <dbReference type="EMBL" id="OLR93067.1"/>
    </source>
</evidence>
<dbReference type="InterPro" id="IPR001242">
    <property type="entry name" value="Condensation_dom"/>
</dbReference>
<dbReference type="STRING" id="1193682.BJP25_19140"/>
<dbReference type="GO" id="GO:0009239">
    <property type="term" value="P:enterobactin biosynthetic process"/>
    <property type="evidence" value="ECO:0007669"/>
    <property type="project" value="TreeGrafter"/>
</dbReference>
<dbReference type="NCBIfam" id="TIGR01733">
    <property type="entry name" value="AA-adenyl-dom"/>
    <property type="match status" value="1"/>
</dbReference>
<dbReference type="FunFam" id="3.40.50.12780:FF:000012">
    <property type="entry name" value="Non-ribosomal peptide synthetase"/>
    <property type="match status" value="1"/>
</dbReference>
<dbReference type="Pfam" id="PF00550">
    <property type="entry name" value="PP-binding"/>
    <property type="match status" value="1"/>
</dbReference>
<dbReference type="GO" id="GO:0005829">
    <property type="term" value="C:cytosol"/>
    <property type="evidence" value="ECO:0007669"/>
    <property type="project" value="TreeGrafter"/>
</dbReference>
<dbReference type="RefSeq" id="WP_075975334.1">
    <property type="nucleotide sequence ID" value="NZ_MKQR01000013.1"/>
</dbReference>
<dbReference type="Pfam" id="PF00501">
    <property type="entry name" value="AMP-binding"/>
    <property type="match status" value="1"/>
</dbReference>
<dbReference type="InterPro" id="IPR009081">
    <property type="entry name" value="PP-bd_ACP"/>
</dbReference>
<dbReference type="Gene3D" id="2.30.38.10">
    <property type="entry name" value="Luciferase, Domain 3"/>
    <property type="match status" value="1"/>
</dbReference>
<dbReference type="GO" id="GO:0009366">
    <property type="term" value="C:enterobactin synthetase complex"/>
    <property type="evidence" value="ECO:0007669"/>
    <property type="project" value="TreeGrafter"/>
</dbReference>
<dbReference type="Gene3D" id="3.40.50.980">
    <property type="match status" value="2"/>
</dbReference>
<evidence type="ECO:0000313" key="6">
    <source>
        <dbReference type="Proteomes" id="UP000186040"/>
    </source>
</evidence>
<dbReference type="GO" id="GO:0031177">
    <property type="term" value="F:phosphopantetheine binding"/>
    <property type="evidence" value="ECO:0007669"/>
    <property type="project" value="InterPro"/>
</dbReference>
<dbReference type="SUPFAM" id="SSF56801">
    <property type="entry name" value="Acetyl-CoA synthetase-like"/>
    <property type="match status" value="1"/>
</dbReference>
<sequence length="1046" mass="110886">MDSARVVSFAQERLWFLDQLQPGAPDYLLTLAVRVRGDLDVAALTAALQGVVDRHDALRTRFAAVDGGPVAVVDERVEVVLHRSDDPDPLATEVRRPVDLAAGPPLRATLARVADDEHLLIVVVHHIAFDGTSWGIFAAELAEGYRAHTTGTAPDLAPAPSYVEHARWQRERFSGARSEKQLAYWRTTLDGVPPLDLPTDRPRPATWDGTGGVVHFDLPAEVLAAADRFARSRRCTRYMVLLAALQAVLGRAAGQDDFAVGTPVAGRLKAGADKVIGLFVNSVALRADLSGAPTFDELLGRVRAAALGAFTHAEAPFERVVDALSPERDLSRNPVYQVSFSLLEVGAPTTLPGLATEFVEPPATGTPTDLFFDVNVRRDGTVNARLHFAAALFDHDRAARIADGFVRVLAAAVERPGASAKSLAAVVDLLPEGQRDKLLGEWNDTTTALPDRTIVDLVAAQALFSPGATAITSAAGDTTYAELDAGANRLAHHLAALGAGPGELVAVLLDRGPHLLTSLLAVLKTGAAYVPVDPDFPAGRVALMVEDSGARLVLTETGLGDRVPATTARVLLVDAERAAIAARPATPPAHRPTGHDPAYAIYTSGSTGTPKGVVVDHAALTAFATAATARPGMTAADRVVALTTISFDPSVLELYSPLLVGATVVLADAEQARDPERMIALVERERPTVLQATPVTLRMLADNGWLPRAGMRVLSGGEKLPAELVRRLAAGGATVWDLYGPTEATVWASAARMRADGTVADWSALANYTIHLLDADLQLVPVGSVGELYIGGRGVATGYRGRPAATADRYVPDPYATAPGGRLYRTGDLARRRQDGSVEILGRADRQVKIRGHRMEPGEIEAALLRHGTVRAAVVRPTPTPTGEPQLTAYVVPRGEVVVDELRASLLDRLPDYMVPAAFVVLDAFPVTPNGKVDHARLPLPRARAAEVATAPATPEERAVAQVWQEVLGVERVGAHDDFFELGGHSLLATRVAVRLRARLGVDVPVRGLFDHSTVAALAAALGGYPAVAERSAVPALTARRRAGVR</sequence>
<dbReference type="InterPro" id="IPR029058">
    <property type="entry name" value="AB_hydrolase_fold"/>
</dbReference>
<dbReference type="FunFam" id="3.40.50.980:FF:000001">
    <property type="entry name" value="Non-ribosomal peptide synthetase"/>
    <property type="match status" value="1"/>
</dbReference>
<keyword evidence="3" id="KW-0597">Phosphoprotein</keyword>
<reference evidence="5 6" key="1">
    <citation type="submission" date="2016-10" db="EMBL/GenBank/DDBJ databases">
        <title>The Draft Genome Sequence of Actinokineospora bangkokensis 44EHWT reveals the biosynthetic pathway of antifungal compounds Thailandins with unusual extender unit butylmalonyl-CoA.</title>
        <authorList>
            <person name="Greule A."/>
            <person name="Intra B."/>
            <person name="Flemming S."/>
            <person name="Rommel M.G."/>
            <person name="Panbangred W."/>
            <person name="Bechthold A."/>
        </authorList>
    </citation>
    <scope>NUCLEOTIDE SEQUENCE [LARGE SCALE GENOMIC DNA]</scope>
    <source>
        <strain evidence="5 6">44EHW</strain>
    </source>
</reference>
<protein>
    <submittedName>
        <fullName evidence="5">Non-ribosomal peptide synthetase</fullName>
    </submittedName>
</protein>